<keyword evidence="3" id="KW-1003">Cell membrane</keyword>
<evidence type="ECO:0000313" key="8">
    <source>
        <dbReference type="EMBL" id="CUV65713.1"/>
    </source>
</evidence>
<name>A0A0S4XPQ4_9BACT</name>
<evidence type="ECO:0000256" key="6">
    <source>
        <dbReference type="ARBA" id="ARBA00023136"/>
    </source>
</evidence>
<keyword evidence="4 7" id="KW-0812">Transmembrane</keyword>
<feature type="transmembrane region" description="Helical" evidence="7">
    <location>
        <begin position="45"/>
        <end position="62"/>
    </location>
</feature>
<accession>A0A0S4XPQ4</accession>
<evidence type="ECO:0000256" key="7">
    <source>
        <dbReference type="SAM" id="Phobius"/>
    </source>
</evidence>
<evidence type="ECO:0000256" key="2">
    <source>
        <dbReference type="ARBA" id="ARBA00006679"/>
    </source>
</evidence>
<sequence length="127" mass="13807">MQTDMGKLLLRIMLGGLMLFHGIGKLSHGIDFVKGTLTANGLPEMMAYGVYVGEIIAPLMLLIGFKSRIAGAIIAFNMIMALFLVHSNELLRISDTGGLTIELQLFYLFSSIAIILLGSGKYAVKRD</sequence>
<feature type="transmembrane region" description="Helical" evidence="7">
    <location>
        <begin position="105"/>
        <end position="124"/>
    </location>
</feature>
<protein>
    <submittedName>
        <fullName evidence="8">Putative DoxX family protein</fullName>
    </submittedName>
</protein>
<dbReference type="InterPro" id="IPR032808">
    <property type="entry name" value="DoxX"/>
</dbReference>
<evidence type="ECO:0000256" key="3">
    <source>
        <dbReference type="ARBA" id="ARBA00022475"/>
    </source>
</evidence>
<dbReference type="InterPro" id="IPR051907">
    <property type="entry name" value="DoxX-like_oxidoreductase"/>
</dbReference>
<feature type="transmembrane region" description="Helical" evidence="7">
    <location>
        <begin position="69"/>
        <end position="85"/>
    </location>
</feature>
<dbReference type="Pfam" id="PF07681">
    <property type="entry name" value="DoxX"/>
    <property type="match status" value="1"/>
</dbReference>
<evidence type="ECO:0000256" key="4">
    <source>
        <dbReference type="ARBA" id="ARBA00022692"/>
    </source>
</evidence>
<organism evidence="8">
    <name type="scientific">Sulfurovum sp. enrichment culture clone C5</name>
    <dbReference type="NCBI Taxonomy" id="497650"/>
    <lineage>
        <taxon>Bacteria</taxon>
        <taxon>Pseudomonadati</taxon>
        <taxon>Campylobacterota</taxon>
        <taxon>Epsilonproteobacteria</taxon>
        <taxon>Campylobacterales</taxon>
        <taxon>Sulfurovaceae</taxon>
        <taxon>Sulfurovum</taxon>
        <taxon>environmental samples</taxon>
    </lineage>
</organism>
<dbReference type="AlphaFoldDB" id="A0A0S4XPQ4"/>
<comment type="subcellular location">
    <subcellularLocation>
        <location evidence="1">Cell membrane</location>
        <topology evidence="1">Multi-pass membrane protein</topology>
    </subcellularLocation>
</comment>
<keyword evidence="6 7" id="KW-0472">Membrane</keyword>
<reference evidence="8" key="1">
    <citation type="submission" date="2015-11" db="EMBL/GenBank/DDBJ databases">
        <authorList>
            <person name="Zhang Y."/>
            <person name="Guo Z."/>
        </authorList>
    </citation>
    <scope>NUCLEOTIDE SEQUENCE</scope>
    <source>
        <strain evidence="8">BN30871</strain>
    </source>
</reference>
<proteinExistence type="inferred from homology"/>
<dbReference type="PANTHER" id="PTHR33452:SF1">
    <property type="entry name" value="INNER MEMBRANE PROTEIN YPHA-RELATED"/>
    <property type="match status" value="1"/>
</dbReference>
<dbReference type="PANTHER" id="PTHR33452">
    <property type="entry name" value="OXIDOREDUCTASE CATD-RELATED"/>
    <property type="match status" value="1"/>
</dbReference>
<dbReference type="EMBL" id="FAXN01000043">
    <property type="protein sequence ID" value="CUV65713.1"/>
    <property type="molecule type" value="Genomic_DNA"/>
</dbReference>
<gene>
    <name evidence="8" type="ORF">BN3087_420023</name>
</gene>
<dbReference type="GO" id="GO:0005886">
    <property type="term" value="C:plasma membrane"/>
    <property type="evidence" value="ECO:0007669"/>
    <property type="project" value="UniProtKB-SubCell"/>
</dbReference>
<comment type="similarity">
    <text evidence="2">Belongs to the DoxX family.</text>
</comment>
<evidence type="ECO:0000256" key="5">
    <source>
        <dbReference type="ARBA" id="ARBA00022989"/>
    </source>
</evidence>
<evidence type="ECO:0000256" key="1">
    <source>
        <dbReference type="ARBA" id="ARBA00004651"/>
    </source>
</evidence>
<keyword evidence="5 7" id="KW-1133">Transmembrane helix</keyword>